<proteinExistence type="inferred from homology"/>
<feature type="transmembrane region" description="Helical" evidence="11">
    <location>
        <begin position="751"/>
        <end position="772"/>
    </location>
</feature>
<organism evidence="14 15">
    <name type="scientific">Eragrostis curvula</name>
    <name type="common">weeping love grass</name>
    <dbReference type="NCBI Taxonomy" id="38414"/>
    <lineage>
        <taxon>Eukaryota</taxon>
        <taxon>Viridiplantae</taxon>
        <taxon>Streptophyta</taxon>
        <taxon>Embryophyta</taxon>
        <taxon>Tracheophyta</taxon>
        <taxon>Spermatophyta</taxon>
        <taxon>Magnoliopsida</taxon>
        <taxon>Liliopsida</taxon>
        <taxon>Poales</taxon>
        <taxon>Poaceae</taxon>
        <taxon>PACMAD clade</taxon>
        <taxon>Chloridoideae</taxon>
        <taxon>Eragrostideae</taxon>
        <taxon>Eragrostidinae</taxon>
        <taxon>Eragrostis</taxon>
    </lineage>
</organism>
<evidence type="ECO:0000313" key="14">
    <source>
        <dbReference type="EMBL" id="TVT96843.1"/>
    </source>
</evidence>
<dbReference type="InterPro" id="IPR032675">
    <property type="entry name" value="LRR_dom_sf"/>
</dbReference>
<evidence type="ECO:0000256" key="4">
    <source>
        <dbReference type="ARBA" id="ARBA00022614"/>
    </source>
</evidence>
<dbReference type="OrthoDB" id="1907415at2759"/>
<keyword evidence="7" id="KW-0677">Repeat</keyword>
<dbReference type="Gramene" id="TVT96843">
    <property type="protein sequence ID" value="TVT96843"/>
    <property type="gene ID" value="EJB05_57918"/>
</dbReference>
<evidence type="ECO:0000256" key="3">
    <source>
        <dbReference type="ARBA" id="ARBA00022475"/>
    </source>
</evidence>
<evidence type="ECO:0000256" key="12">
    <source>
        <dbReference type="SAM" id="SignalP"/>
    </source>
</evidence>
<dbReference type="Pfam" id="PF00560">
    <property type="entry name" value="LRR_1"/>
    <property type="match status" value="5"/>
</dbReference>
<dbReference type="GO" id="GO:0005886">
    <property type="term" value="C:plasma membrane"/>
    <property type="evidence" value="ECO:0007669"/>
    <property type="project" value="UniProtKB-SubCell"/>
</dbReference>
<feature type="chain" id="PRO_5023806884" description="Leucine-rich repeat-containing N-terminal plant-type domain-containing protein" evidence="12">
    <location>
        <begin position="17"/>
        <end position="809"/>
    </location>
</feature>
<comment type="similarity">
    <text evidence="2">Belongs to the RLP family.</text>
</comment>
<dbReference type="FunFam" id="3.80.10.10:FF:001362">
    <property type="entry name" value="Lrr receptor-like serinethreonine-protein kinase gso2"/>
    <property type="match status" value="1"/>
</dbReference>
<dbReference type="Pfam" id="PF08263">
    <property type="entry name" value="LRRNT_2"/>
    <property type="match status" value="1"/>
</dbReference>
<dbReference type="InterPro" id="IPR003591">
    <property type="entry name" value="Leu-rich_rpt_typical-subtyp"/>
</dbReference>
<evidence type="ECO:0000256" key="5">
    <source>
        <dbReference type="ARBA" id="ARBA00022692"/>
    </source>
</evidence>
<evidence type="ECO:0000256" key="6">
    <source>
        <dbReference type="ARBA" id="ARBA00022729"/>
    </source>
</evidence>
<keyword evidence="10" id="KW-0325">Glycoprotein</keyword>
<keyword evidence="9 11" id="KW-0472">Membrane</keyword>
<feature type="signal peptide" evidence="12">
    <location>
        <begin position="1"/>
        <end position="16"/>
    </location>
</feature>
<keyword evidence="4" id="KW-0433">Leucine-rich repeat</keyword>
<feature type="non-terminal residue" evidence="14">
    <location>
        <position position="1"/>
    </location>
</feature>
<dbReference type="SMART" id="SM00369">
    <property type="entry name" value="LRR_TYP"/>
    <property type="match status" value="6"/>
</dbReference>
<feature type="domain" description="Leucine-rich repeat-containing N-terminal plant-type" evidence="13">
    <location>
        <begin position="39"/>
        <end position="77"/>
    </location>
</feature>
<dbReference type="PANTHER" id="PTHR48063">
    <property type="entry name" value="LRR RECEPTOR-LIKE KINASE"/>
    <property type="match status" value="1"/>
</dbReference>
<dbReference type="AlphaFoldDB" id="A0A5J9SDD4"/>
<dbReference type="Gene3D" id="3.80.10.10">
    <property type="entry name" value="Ribonuclease Inhibitor"/>
    <property type="match status" value="3"/>
</dbReference>
<dbReference type="InterPro" id="IPR013210">
    <property type="entry name" value="LRR_N_plant-typ"/>
</dbReference>
<protein>
    <recommendedName>
        <fullName evidence="13">Leucine-rich repeat-containing N-terminal plant-type domain-containing protein</fullName>
    </recommendedName>
</protein>
<reference evidence="14 15" key="1">
    <citation type="journal article" date="2019" name="Sci. Rep.">
        <title>A high-quality genome of Eragrostis curvula grass provides insights into Poaceae evolution and supports new strategies to enhance forage quality.</title>
        <authorList>
            <person name="Carballo J."/>
            <person name="Santos B.A.C.M."/>
            <person name="Zappacosta D."/>
            <person name="Garbus I."/>
            <person name="Selva J.P."/>
            <person name="Gallo C.A."/>
            <person name="Diaz A."/>
            <person name="Albertini E."/>
            <person name="Caccamo M."/>
            <person name="Echenique V."/>
        </authorList>
    </citation>
    <scope>NUCLEOTIDE SEQUENCE [LARGE SCALE GENOMIC DNA]</scope>
    <source>
        <strain evidence="15">cv. Victoria</strain>
        <tissue evidence="14">Leaf</tissue>
    </source>
</reference>
<dbReference type="PANTHER" id="PTHR48063:SF90">
    <property type="entry name" value="OS11G0565920 PROTEIN"/>
    <property type="match status" value="1"/>
</dbReference>
<evidence type="ECO:0000256" key="1">
    <source>
        <dbReference type="ARBA" id="ARBA00004251"/>
    </source>
</evidence>
<evidence type="ECO:0000259" key="13">
    <source>
        <dbReference type="Pfam" id="PF08263"/>
    </source>
</evidence>
<sequence>MRATLLLLLVVASAAATFSLTAHAAVPGHHRAASCLPLERDALLEFKRGITGDSAGHLASWQKGDADCCRWRGVRCSNKTGHVLGLHLRSVVPSVYTRNMYSANPDPFQWIDDTGTTVLSGQISPSLLSLQHLEHLDLSMNNLSGPAGRMPGFLGLLKNLRYLNLSNMPFSGRVPPQLGNLSKLHYLDLSRNDYMFVPSIPNLYSTDISWLSNLPLRYLDLGSVNLKGAVDWALAVNMVPSLKVLRLPGCSLISANQSLPHLNLTNLVEFSLSLNDQLFNPVASCWFWNLTSLQHLELSETVLHGQIPQALGGMTSLRVLDFSYNSFQSIMTASMSNLCNLEILDLTYNKLSGNIMELLPQCTTNKLKELRLSQNNFTGVLPNWIGRLWPSLLVLELHGNQFNGYVPYEIGMLNNLFIFDISHNQFDGPLPTEIGMLNNLNIMDLSRNNLTGVITHQHFANLTSLTVVDLSDNFLKIVVDPGWLPPFTLAHASFASCQMGPLFPAWLHTQADIIYLNLSSASIVDRLPHWFVTSFSKAGSVDISNNGIKGPLPQHLSNLTGMKGLSSIDYPSMTMFKGDSEDGRRSTDMNLSVITKGQQLYYMDLQFYAMVSIDLSRNRLTGGIPREITALDGIINLNLSWNHLSGKIPDKIGVMNALESLDLKENKIYGDIPQSLTNLTYLSYLDLSYNNLTGRIPSGGQLDTLYMQHPFMYDGNIGLCGKPLHKNCSDNSEPKHGDYMIGEHDSVVMSFSYGLGIGYVVGFWLVFCILLFKKSWRVAYFSLFDKAHDEVYVFVTVTWARLAQKETTN</sequence>
<evidence type="ECO:0000313" key="15">
    <source>
        <dbReference type="Proteomes" id="UP000324897"/>
    </source>
</evidence>
<comment type="caution">
    <text evidence="14">The sequence shown here is derived from an EMBL/GenBank/DDBJ whole genome shotgun (WGS) entry which is preliminary data.</text>
</comment>
<dbReference type="InterPro" id="IPR046956">
    <property type="entry name" value="RLP23-like"/>
</dbReference>
<dbReference type="FunFam" id="3.80.10.10:FF:000649">
    <property type="entry name" value="Leucine Rich Repeat family protein"/>
    <property type="match status" value="1"/>
</dbReference>
<dbReference type="Proteomes" id="UP000324897">
    <property type="component" value="Unassembled WGS sequence"/>
</dbReference>
<keyword evidence="3" id="KW-1003">Cell membrane</keyword>
<comment type="subcellular location">
    <subcellularLocation>
        <location evidence="1">Cell membrane</location>
        <topology evidence="1">Single-pass type I membrane protein</topology>
    </subcellularLocation>
</comment>
<keyword evidence="15" id="KW-1185">Reference proteome</keyword>
<gene>
    <name evidence="14" type="ORF">EJB05_57918</name>
</gene>
<evidence type="ECO:0000256" key="10">
    <source>
        <dbReference type="ARBA" id="ARBA00023180"/>
    </source>
</evidence>
<dbReference type="InterPro" id="IPR001611">
    <property type="entry name" value="Leu-rich_rpt"/>
</dbReference>
<evidence type="ECO:0000256" key="2">
    <source>
        <dbReference type="ARBA" id="ARBA00009592"/>
    </source>
</evidence>
<accession>A0A5J9SDD4</accession>
<evidence type="ECO:0000256" key="7">
    <source>
        <dbReference type="ARBA" id="ARBA00022737"/>
    </source>
</evidence>
<dbReference type="SUPFAM" id="SSF52047">
    <property type="entry name" value="RNI-like"/>
    <property type="match status" value="2"/>
</dbReference>
<evidence type="ECO:0000256" key="9">
    <source>
        <dbReference type="ARBA" id="ARBA00023136"/>
    </source>
</evidence>
<keyword evidence="5 11" id="KW-0812">Transmembrane</keyword>
<dbReference type="PRINTS" id="PR00019">
    <property type="entry name" value="LEURICHRPT"/>
</dbReference>
<dbReference type="Pfam" id="PF13855">
    <property type="entry name" value="LRR_8"/>
    <property type="match status" value="2"/>
</dbReference>
<evidence type="ECO:0000256" key="8">
    <source>
        <dbReference type="ARBA" id="ARBA00022989"/>
    </source>
</evidence>
<name>A0A5J9SDD4_9POAL</name>
<dbReference type="FunFam" id="3.80.10.10:FF:000213">
    <property type="entry name" value="Tyrosine-sulfated glycopeptide receptor 1"/>
    <property type="match status" value="1"/>
</dbReference>
<dbReference type="EMBL" id="RWGY01001120">
    <property type="protein sequence ID" value="TVT96843.1"/>
    <property type="molecule type" value="Genomic_DNA"/>
</dbReference>
<keyword evidence="6 12" id="KW-0732">Signal</keyword>
<keyword evidence="8 11" id="KW-1133">Transmembrane helix</keyword>
<evidence type="ECO:0000256" key="11">
    <source>
        <dbReference type="SAM" id="Phobius"/>
    </source>
</evidence>